<protein>
    <recommendedName>
        <fullName evidence="4">XRE family transcriptional regulator</fullName>
    </recommendedName>
</protein>
<evidence type="ECO:0008006" key="4">
    <source>
        <dbReference type="Google" id="ProtNLM"/>
    </source>
</evidence>
<dbReference type="Proteomes" id="UP000706525">
    <property type="component" value="Unassembled WGS sequence"/>
</dbReference>
<gene>
    <name evidence="2" type="ORF">LMG32289_05563</name>
</gene>
<evidence type="ECO:0000256" key="1">
    <source>
        <dbReference type="SAM" id="MobiDB-lite"/>
    </source>
</evidence>
<sequence length="293" mass="32010">MAKKLSRQHLKDVAFLRGLSMEALVSRTGVPMASLMAMMTGGDNEKDPRLLLSQDTYGRILHLIGVNADNTALAPKEVRLWKCPAKQQTEWRTTLSSIKKALFGGNESIVMAEVLTRRRMLGRPRRLVLLHDSRDDAQVDIVISGVSDGFAEELRGLFQTSFAHSTVMSDKDFDMFLTLVDNNACSHAQFRGMLGGGTLRYSWTDVQAAAKEFNLQPDDLIAMISDRVEAAKALPSREPAAPVTETTKLALVVDSQQQGGMGQSGDRTGSDVSPASVIPPDHYMAFAQRAAGM</sequence>
<name>A0ABM8XV07_9BURK</name>
<comment type="caution">
    <text evidence="2">The sequence shown here is derived from an EMBL/GenBank/DDBJ whole genome shotgun (WGS) entry which is preliminary data.</text>
</comment>
<dbReference type="EMBL" id="CAJZAG010000012">
    <property type="protein sequence ID" value="CAG9184230.1"/>
    <property type="molecule type" value="Genomic_DNA"/>
</dbReference>
<accession>A0ABM8XV07</accession>
<reference evidence="2 3" key="1">
    <citation type="submission" date="2021-08" db="EMBL/GenBank/DDBJ databases">
        <authorList>
            <person name="Peeters C."/>
        </authorList>
    </citation>
    <scope>NUCLEOTIDE SEQUENCE [LARGE SCALE GENOMIC DNA]</scope>
    <source>
        <strain evidence="2 3">LMG 32289</strain>
    </source>
</reference>
<evidence type="ECO:0000313" key="2">
    <source>
        <dbReference type="EMBL" id="CAG9184230.1"/>
    </source>
</evidence>
<keyword evidence="3" id="KW-1185">Reference proteome</keyword>
<evidence type="ECO:0000313" key="3">
    <source>
        <dbReference type="Proteomes" id="UP000706525"/>
    </source>
</evidence>
<feature type="region of interest" description="Disordered" evidence="1">
    <location>
        <begin position="256"/>
        <end position="275"/>
    </location>
</feature>
<proteinExistence type="predicted"/>
<dbReference type="RefSeq" id="WP_223994222.1">
    <property type="nucleotide sequence ID" value="NZ_CAJZAG010000012.1"/>
</dbReference>
<organism evidence="2 3">
    <name type="scientific">Cupriavidus pampae</name>
    <dbReference type="NCBI Taxonomy" id="659251"/>
    <lineage>
        <taxon>Bacteria</taxon>
        <taxon>Pseudomonadati</taxon>
        <taxon>Pseudomonadota</taxon>
        <taxon>Betaproteobacteria</taxon>
        <taxon>Burkholderiales</taxon>
        <taxon>Burkholderiaceae</taxon>
        <taxon>Cupriavidus</taxon>
    </lineage>
</organism>